<dbReference type="Gene3D" id="3.20.20.60">
    <property type="entry name" value="Phosphoenolpyruvate-binding domains"/>
    <property type="match status" value="1"/>
</dbReference>
<evidence type="ECO:0000256" key="4">
    <source>
        <dbReference type="ARBA" id="ARBA00022723"/>
    </source>
</evidence>
<keyword evidence="5 7" id="KW-0418">Kinase</keyword>
<evidence type="ECO:0000256" key="6">
    <source>
        <dbReference type="ARBA" id="ARBA00022842"/>
    </source>
</evidence>
<keyword evidence="7" id="KW-0598">Phosphotransferase system</keyword>
<protein>
    <recommendedName>
        <fullName evidence="7">Phosphoenolpyruvate-protein phosphotransferase</fullName>
        <ecNumber evidence="7">2.7.3.9</ecNumber>
    </recommendedName>
    <alternativeName>
        <fullName evidence="7">Phosphotransferase system, enzyme I</fullName>
    </alternativeName>
</protein>
<keyword evidence="6 7" id="KW-0460">Magnesium</keyword>
<name>A0A173U115_9FIRM</name>
<comment type="subcellular location">
    <subcellularLocation>
        <location evidence="7">Cytoplasm</location>
    </subcellularLocation>
</comment>
<dbReference type="GO" id="GO:0009401">
    <property type="term" value="P:phosphoenolpyruvate-dependent sugar phosphotransferase system"/>
    <property type="evidence" value="ECO:0007669"/>
    <property type="project" value="UniProtKB-KW"/>
</dbReference>
<feature type="domain" description="PEP-utilising enzyme mobile" evidence="11">
    <location>
        <begin position="147"/>
        <end position="219"/>
    </location>
</feature>
<evidence type="ECO:0000256" key="1">
    <source>
        <dbReference type="ARBA" id="ARBA00001946"/>
    </source>
</evidence>
<dbReference type="AlphaFoldDB" id="A0A173U115"/>
<dbReference type="Gene3D" id="3.50.30.10">
    <property type="entry name" value="Phosphohistidine domain"/>
    <property type="match status" value="1"/>
</dbReference>
<feature type="binding site" evidence="9">
    <location>
        <begin position="447"/>
        <end position="448"/>
    </location>
    <ligand>
        <name>phosphoenolpyruvate</name>
        <dbReference type="ChEBI" id="CHEBI:58702"/>
    </ligand>
</feature>
<dbReference type="PIRSF" id="PIRSF000732">
    <property type="entry name" value="PTS_enzyme_I"/>
    <property type="match status" value="1"/>
</dbReference>
<dbReference type="EMBL" id="CYXN01000015">
    <property type="protein sequence ID" value="CUN08524.1"/>
    <property type="molecule type" value="Genomic_DNA"/>
</dbReference>
<dbReference type="RefSeq" id="WP_055186283.1">
    <property type="nucleotide sequence ID" value="NZ_CYXN01000015.1"/>
</dbReference>
<dbReference type="GO" id="GO:0046872">
    <property type="term" value="F:metal ion binding"/>
    <property type="evidence" value="ECO:0007669"/>
    <property type="project" value="UniProtKB-KW"/>
</dbReference>
<keyword evidence="7" id="KW-0963">Cytoplasm</keyword>
<dbReference type="InterPro" id="IPR036618">
    <property type="entry name" value="PtsI_HPr-bd_sf"/>
</dbReference>
<dbReference type="Pfam" id="PF02896">
    <property type="entry name" value="PEP-utilizers_C"/>
    <property type="match status" value="1"/>
</dbReference>
<dbReference type="InterPro" id="IPR036637">
    <property type="entry name" value="Phosphohistidine_dom_sf"/>
</dbReference>
<comment type="function">
    <text evidence="7">General (non sugar-specific) component of the phosphoenolpyruvate-dependent sugar phosphotransferase system (sugar PTS). This major carbohydrate active-transport system catalyzes the phosphorylation of incoming sugar substrates concomitantly with their translocation across the cell membrane. Enzyme I transfers the phosphoryl group from phosphoenolpyruvate (PEP) to the phosphoryl carrier protein (HPr).</text>
</comment>
<reference evidence="14 15" key="1">
    <citation type="submission" date="2015-09" db="EMBL/GenBank/DDBJ databases">
        <authorList>
            <consortium name="Pathogen Informatics"/>
        </authorList>
    </citation>
    <scope>NUCLEOTIDE SEQUENCE [LARGE SCALE GENOMIC DNA]</scope>
    <source>
        <strain evidence="14 15">2789STDY5834970</strain>
    </source>
</reference>
<gene>
    <name evidence="14" type="primary">ptsI_1</name>
    <name evidence="14" type="ORF">ERS852582_01850</name>
</gene>
<dbReference type="InterPro" id="IPR024692">
    <property type="entry name" value="PTS_EI"/>
</dbReference>
<dbReference type="InterPro" id="IPR050499">
    <property type="entry name" value="PEP-utilizing_PTS_enzyme"/>
</dbReference>
<dbReference type="Gene3D" id="1.10.274.10">
    <property type="entry name" value="PtsI, HPr-binding domain"/>
    <property type="match status" value="1"/>
</dbReference>
<proteinExistence type="inferred from homology"/>
<feature type="domain" description="Phosphotransferase system enzyme I N-terminal" evidence="13">
    <location>
        <begin position="5"/>
        <end position="121"/>
    </location>
</feature>
<comment type="similarity">
    <text evidence="2 7">Belongs to the PEP-utilizing enzyme family.</text>
</comment>
<dbReference type="GO" id="GO:0005737">
    <property type="term" value="C:cytoplasm"/>
    <property type="evidence" value="ECO:0007669"/>
    <property type="project" value="UniProtKB-SubCell"/>
</dbReference>
<evidence type="ECO:0000256" key="10">
    <source>
        <dbReference type="PIRSR" id="PIRSR000732-3"/>
    </source>
</evidence>
<keyword evidence="4 7" id="KW-0479">Metal-binding</keyword>
<organism evidence="14 15">
    <name type="scientific">Faecalibacterium prausnitzii</name>
    <dbReference type="NCBI Taxonomy" id="853"/>
    <lineage>
        <taxon>Bacteria</taxon>
        <taxon>Bacillati</taxon>
        <taxon>Bacillota</taxon>
        <taxon>Clostridia</taxon>
        <taxon>Eubacteriales</taxon>
        <taxon>Oscillospiraceae</taxon>
        <taxon>Faecalibacterium</taxon>
    </lineage>
</organism>
<dbReference type="OrthoDB" id="9765468at2"/>
<evidence type="ECO:0000259" key="13">
    <source>
        <dbReference type="Pfam" id="PF05524"/>
    </source>
</evidence>
<comment type="cofactor">
    <cofactor evidence="1 7 10">
        <name>Mg(2+)</name>
        <dbReference type="ChEBI" id="CHEBI:18420"/>
    </cofactor>
</comment>
<evidence type="ECO:0000256" key="2">
    <source>
        <dbReference type="ARBA" id="ARBA00007837"/>
    </source>
</evidence>
<dbReference type="PANTHER" id="PTHR46244">
    <property type="entry name" value="PHOSPHOENOLPYRUVATE-PROTEIN PHOSPHOTRANSFERASE"/>
    <property type="match status" value="1"/>
</dbReference>
<feature type="binding site" evidence="9">
    <location>
        <position position="290"/>
    </location>
    <ligand>
        <name>phosphoenolpyruvate</name>
        <dbReference type="ChEBI" id="CHEBI:58702"/>
    </ligand>
</feature>
<dbReference type="Pfam" id="PF05524">
    <property type="entry name" value="PEP-utilisers_N"/>
    <property type="match status" value="1"/>
</dbReference>
<evidence type="ECO:0000256" key="9">
    <source>
        <dbReference type="PIRSR" id="PIRSR000732-2"/>
    </source>
</evidence>
<dbReference type="InterPro" id="IPR008731">
    <property type="entry name" value="PTS_EIN"/>
</dbReference>
<dbReference type="InterPro" id="IPR008279">
    <property type="entry name" value="PEP-util_enz_mobile_dom"/>
</dbReference>
<dbReference type="PRINTS" id="PR01736">
    <property type="entry name" value="PHPHTRNFRASE"/>
</dbReference>
<feature type="binding site" evidence="9">
    <location>
        <position position="458"/>
    </location>
    <ligand>
        <name>phosphoenolpyruvate</name>
        <dbReference type="ChEBI" id="CHEBI:58702"/>
    </ligand>
</feature>
<sequence length="543" mass="59323">MKVYKGVSASPGLVLGQVSRLEHHVETFSHGPFNPERELRLLANAVHTAQNELDSMAERAAPTEQAIFLFQSMMLDDEGMMNEVRFCINAGISASAAMHQVGQRYADQLANMKDNPYMQLRSVDILDATRRVINILTNRPRVWLALDHPVILAADRLMPTDLFSVPSGMILGVITAEGSGQSHAAIIARAMNIPGIVQVGKDFLDDCDGRTVILDATNGNCILDPDAVARQQAEASICQLQREDAEMKQLHSLPDETRDGEPFELLANCFGPEDIDTAMQSGAKGVGLLRSGYMMLPGRILDEQEQYFFYCSCLAAANGCPVTVRTFDFGSDRTVADANQGPQSSKLGLRGIRNSLRQPQQFQTQICALLRAAARGPLRVMFPMVTDVEDWDAAMSIVEHCRQSLRERGVPFNENTQFGVMLSIPAACLTVEDFIAHGCDFLVIGTNDLTQYTHAADRELASAEHYYRPASPAMKKLITMVMDAAGAHHVPVTICGLAVGNPANTAQYLHLGLRSFSVSPQNLLKVKRALLDTDAHPDAGENG</sequence>
<feature type="binding site" evidence="10">
    <location>
        <position position="448"/>
    </location>
    <ligand>
        <name>Mg(2+)</name>
        <dbReference type="ChEBI" id="CHEBI:18420"/>
    </ligand>
</feature>
<dbReference type="EC" id="2.7.3.9" evidence="7"/>
<keyword evidence="7" id="KW-0762">Sugar transport</keyword>
<feature type="active site" description="Tele-phosphohistidine intermediate" evidence="8">
    <location>
        <position position="183"/>
    </location>
</feature>
<dbReference type="Proteomes" id="UP000095649">
    <property type="component" value="Unassembled WGS sequence"/>
</dbReference>
<evidence type="ECO:0000313" key="15">
    <source>
        <dbReference type="Proteomes" id="UP000095649"/>
    </source>
</evidence>
<evidence type="ECO:0000313" key="14">
    <source>
        <dbReference type="EMBL" id="CUN08524.1"/>
    </source>
</evidence>
<keyword evidence="14" id="KW-0670">Pyruvate</keyword>
<evidence type="ECO:0000256" key="7">
    <source>
        <dbReference type="PIRNR" id="PIRNR000732"/>
    </source>
</evidence>
<dbReference type="InterPro" id="IPR000121">
    <property type="entry name" value="PEP_util_C"/>
</dbReference>
<dbReference type="GO" id="GO:0008965">
    <property type="term" value="F:phosphoenolpyruvate-protein phosphotransferase activity"/>
    <property type="evidence" value="ECO:0007669"/>
    <property type="project" value="UniProtKB-EC"/>
</dbReference>
<dbReference type="InterPro" id="IPR015813">
    <property type="entry name" value="Pyrv/PenolPyrv_kinase-like_dom"/>
</dbReference>
<dbReference type="SUPFAM" id="SSF47831">
    <property type="entry name" value="Enzyme I of the PEP:sugar phosphotransferase system HPr-binding (sub)domain"/>
    <property type="match status" value="1"/>
</dbReference>
<feature type="binding site" evidence="9">
    <location>
        <position position="325"/>
    </location>
    <ligand>
        <name>phosphoenolpyruvate</name>
        <dbReference type="ChEBI" id="CHEBI:58702"/>
    </ligand>
</feature>
<feature type="active site" description="Proton donor" evidence="8">
    <location>
        <position position="495"/>
    </location>
</feature>
<evidence type="ECO:0000259" key="11">
    <source>
        <dbReference type="Pfam" id="PF00391"/>
    </source>
</evidence>
<dbReference type="Pfam" id="PF00391">
    <property type="entry name" value="PEP-utilizers"/>
    <property type="match status" value="1"/>
</dbReference>
<evidence type="ECO:0000259" key="12">
    <source>
        <dbReference type="Pfam" id="PF02896"/>
    </source>
</evidence>
<comment type="catalytic activity">
    <reaction evidence="7">
        <text>L-histidyl-[protein] + phosphoenolpyruvate = N(pros)-phospho-L-histidyl-[protein] + pyruvate</text>
        <dbReference type="Rhea" id="RHEA:23880"/>
        <dbReference type="Rhea" id="RHEA-COMP:9745"/>
        <dbReference type="Rhea" id="RHEA-COMP:9746"/>
        <dbReference type="ChEBI" id="CHEBI:15361"/>
        <dbReference type="ChEBI" id="CHEBI:29979"/>
        <dbReference type="ChEBI" id="CHEBI:58702"/>
        <dbReference type="ChEBI" id="CHEBI:64837"/>
        <dbReference type="EC" id="2.7.3.9"/>
    </reaction>
</comment>
<accession>A0A173U115</accession>
<keyword evidence="7" id="KW-0813">Transport</keyword>
<dbReference type="GO" id="GO:0016301">
    <property type="term" value="F:kinase activity"/>
    <property type="evidence" value="ECO:0007669"/>
    <property type="project" value="UniProtKB-KW"/>
</dbReference>
<evidence type="ECO:0000256" key="5">
    <source>
        <dbReference type="ARBA" id="ARBA00022777"/>
    </source>
</evidence>
<keyword evidence="3 7" id="KW-0808">Transferase</keyword>
<evidence type="ECO:0000256" key="3">
    <source>
        <dbReference type="ARBA" id="ARBA00022679"/>
    </source>
</evidence>
<dbReference type="InterPro" id="IPR040442">
    <property type="entry name" value="Pyrv_kinase-like_dom_sf"/>
</dbReference>
<dbReference type="SUPFAM" id="SSF51621">
    <property type="entry name" value="Phosphoenolpyruvate/pyruvate domain"/>
    <property type="match status" value="1"/>
</dbReference>
<evidence type="ECO:0000256" key="8">
    <source>
        <dbReference type="PIRSR" id="PIRSR000732-1"/>
    </source>
</evidence>
<dbReference type="SUPFAM" id="SSF52009">
    <property type="entry name" value="Phosphohistidine domain"/>
    <property type="match status" value="1"/>
</dbReference>
<dbReference type="PANTHER" id="PTHR46244:SF6">
    <property type="entry name" value="PHOSPHOENOLPYRUVATE-PROTEIN PHOSPHOTRANSFERASE"/>
    <property type="match status" value="1"/>
</dbReference>
<feature type="domain" description="PEP-utilising enzyme C-terminal" evidence="12">
    <location>
        <begin position="245"/>
        <end position="532"/>
    </location>
</feature>